<protein>
    <submittedName>
        <fullName evidence="1">Glycosyltransferase family 4 protein</fullName>
    </submittedName>
</protein>
<comment type="caution">
    <text evidence="1">The sequence shown here is derived from an EMBL/GenBank/DDBJ whole genome shotgun (WGS) entry which is preliminary data.</text>
</comment>
<sequence length="374" mass="41169">MSRRLRALVVTVVHHPEDARIRHRQIAALLDAGWQVTYAAPFSGYPAASATDPALTTVDLPRARGRRRVRALRAARTLLRTEGPRHDVVLLHDPELLLATWRVDLPAVVWDVHEDAAASMAMKPWLPSVLAAPAAHAVRRLERHAERRFHLLLAEDRYQDRFRRPHPVVPNTTRVPASFVTPDDPRVVYVGHLSRARGVVELVETGALLHRRSDGRLRVQLVGHADAEATDLLAGVLPGVEWLGFRPYAEAMRLLSGATAGLSLLHDEQNYRVSRPTKVVEYVAHGVPVVTTPLPEATDLVERTGAGVVVPFVDGRADPVAVTDAVLALDANRATRLRMGASGHAYALEHLDWTRHATDFVDHLSRAAGAQLVP</sequence>
<reference evidence="2" key="1">
    <citation type="journal article" date="2019" name="Int. J. Syst. Evol. Microbiol.">
        <title>The Global Catalogue of Microorganisms (GCM) 10K type strain sequencing project: providing services to taxonomists for standard genome sequencing and annotation.</title>
        <authorList>
            <consortium name="The Broad Institute Genomics Platform"/>
            <consortium name="The Broad Institute Genome Sequencing Center for Infectious Disease"/>
            <person name="Wu L."/>
            <person name="Ma J."/>
        </authorList>
    </citation>
    <scope>NUCLEOTIDE SEQUENCE [LARGE SCALE GENOMIC DNA]</scope>
    <source>
        <strain evidence="2">JCM 18531</strain>
    </source>
</reference>
<gene>
    <name evidence="1" type="ORF">GCM10023349_01700</name>
</gene>
<organism evidence="1 2">
    <name type="scientific">Nocardioides conyzicola</name>
    <dbReference type="NCBI Taxonomy" id="1651781"/>
    <lineage>
        <taxon>Bacteria</taxon>
        <taxon>Bacillati</taxon>
        <taxon>Actinomycetota</taxon>
        <taxon>Actinomycetes</taxon>
        <taxon>Propionibacteriales</taxon>
        <taxon>Nocardioidaceae</taxon>
        <taxon>Nocardioides</taxon>
    </lineage>
</organism>
<dbReference type="PANTHER" id="PTHR12526:SF600">
    <property type="entry name" value="GLYCOSYL TRANSFERASE GROUP 1"/>
    <property type="match status" value="1"/>
</dbReference>
<dbReference type="EMBL" id="BAABKM010000001">
    <property type="protein sequence ID" value="GAA4690823.1"/>
    <property type="molecule type" value="Genomic_DNA"/>
</dbReference>
<dbReference type="Proteomes" id="UP001499974">
    <property type="component" value="Unassembled WGS sequence"/>
</dbReference>
<dbReference type="PANTHER" id="PTHR12526">
    <property type="entry name" value="GLYCOSYLTRANSFERASE"/>
    <property type="match status" value="1"/>
</dbReference>
<dbReference type="Gene3D" id="3.40.50.2000">
    <property type="entry name" value="Glycogen Phosphorylase B"/>
    <property type="match status" value="1"/>
</dbReference>
<evidence type="ECO:0000313" key="2">
    <source>
        <dbReference type="Proteomes" id="UP001499974"/>
    </source>
</evidence>
<dbReference type="Pfam" id="PF13692">
    <property type="entry name" value="Glyco_trans_1_4"/>
    <property type="match status" value="1"/>
</dbReference>
<accession>A0ABP8WL37</accession>
<dbReference type="SUPFAM" id="SSF53756">
    <property type="entry name" value="UDP-Glycosyltransferase/glycogen phosphorylase"/>
    <property type="match status" value="1"/>
</dbReference>
<dbReference type="RefSeq" id="WP_345518282.1">
    <property type="nucleotide sequence ID" value="NZ_BAABKM010000001.1"/>
</dbReference>
<evidence type="ECO:0000313" key="1">
    <source>
        <dbReference type="EMBL" id="GAA4690823.1"/>
    </source>
</evidence>
<keyword evidence="2" id="KW-1185">Reference proteome</keyword>
<name>A0ABP8WL37_9ACTN</name>
<proteinExistence type="predicted"/>